<organism evidence="1 2">
    <name type="scientific">Quillaja saponaria</name>
    <name type="common">Soap bark tree</name>
    <dbReference type="NCBI Taxonomy" id="32244"/>
    <lineage>
        <taxon>Eukaryota</taxon>
        <taxon>Viridiplantae</taxon>
        <taxon>Streptophyta</taxon>
        <taxon>Embryophyta</taxon>
        <taxon>Tracheophyta</taxon>
        <taxon>Spermatophyta</taxon>
        <taxon>Magnoliopsida</taxon>
        <taxon>eudicotyledons</taxon>
        <taxon>Gunneridae</taxon>
        <taxon>Pentapetalae</taxon>
        <taxon>rosids</taxon>
        <taxon>fabids</taxon>
        <taxon>Fabales</taxon>
        <taxon>Quillajaceae</taxon>
        <taxon>Quillaja</taxon>
    </lineage>
</organism>
<name>A0AAD7LBW1_QUISA</name>
<evidence type="ECO:0000313" key="2">
    <source>
        <dbReference type="Proteomes" id="UP001163823"/>
    </source>
</evidence>
<dbReference type="KEGG" id="qsa:O6P43_026135"/>
<comment type="caution">
    <text evidence="1">The sequence shown here is derived from an EMBL/GenBank/DDBJ whole genome shotgun (WGS) entry which is preliminary data.</text>
</comment>
<evidence type="ECO:0000313" key="1">
    <source>
        <dbReference type="EMBL" id="KAJ7954571.1"/>
    </source>
</evidence>
<reference evidence="1" key="1">
    <citation type="journal article" date="2023" name="Science">
        <title>Elucidation of the pathway for biosynthesis of saponin adjuvants from the soapbark tree.</title>
        <authorList>
            <person name="Reed J."/>
            <person name="Orme A."/>
            <person name="El-Demerdash A."/>
            <person name="Owen C."/>
            <person name="Martin L.B.B."/>
            <person name="Misra R.C."/>
            <person name="Kikuchi S."/>
            <person name="Rejzek M."/>
            <person name="Martin A.C."/>
            <person name="Harkess A."/>
            <person name="Leebens-Mack J."/>
            <person name="Louveau T."/>
            <person name="Stephenson M.J."/>
            <person name="Osbourn A."/>
        </authorList>
    </citation>
    <scope>NUCLEOTIDE SEQUENCE</scope>
    <source>
        <strain evidence="1">S10</strain>
    </source>
</reference>
<keyword evidence="2" id="KW-1185">Reference proteome</keyword>
<gene>
    <name evidence="1" type="ORF">O6P43_026135</name>
</gene>
<dbReference type="EMBL" id="JARAOO010000010">
    <property type="protein sequence ID" value="KAJ7954571.1"/>
    <property type="molecule type" value="Genomic_DNA"/>
</dbReference>
<sequence length="147" mass="16721">MLTTVIWGMRYHLVQTGEVTYRVAHGHAAHIPEYNEWYRHINRRYLTRVGLIHVALAPSYSAHLKSSSSLSSQRCRRSRTNVPGQSVSYGRVDADVRPSDVYIPSPPYMSPPPYMASTSAMYQQLMLDFAQQSSEVLNSPIPQVSYF</sequence>
<dbReference type="Proteomes" id="UP001163823">
    <property type="component" value="Chromosome 10"/>
</dbReference>
<protein>
    <submittedName>
        <fullName evidence="1">Uncharacterized protein</fullName>
    </submittedName>
</protein>
<accession>A0AAD7LBW1</accession>
<proteinExistence type="predicted"/>
<dbReference type="AlphaFoldDB" id="A0AAD7LBW1"/>